<evidence type="ECO:0000313" key="2">
    <source>
        <dbReference type="EMBL" id="VTJ72968.1"/>
    </source>
</evidence>
<feature type="region of interest" description="Disordered" evidence="1">
    <location>
        <begin position="33"/>
        <end position="61"/>
    </location>
</feature>
<dbReference type="EMBL" id="CABDUW010000652">
    <property type="protein sequence ID" value="VTJ72968.1"/>
    <property type="molecule type" value="Genomic_DNA"/>
</dbReference>
<reference evidence="2" key="1">
    <citation type="submission" date="2019-04" db="EMBL/GenBank/DDBJ databases">
        <authorList>
            <person name="Alioto T."/>
            <person name="Alioto T."/>
        </authorList>
    </citation>
    <scope>NUCLEOTIDE SEQUENCE [LARGE SCALE GENOMIC DNA]</scope>
</reference>
<proteinExistence type="predicted"/>
<organism evidence="2 3">
    <name type="scientific">Marmota monax</name>
    <name type="common">Woodchuck</name>
    <dbReference type="NCBI Taxonomy" id="9995"/>
    <lineage>
        <taxon>Eukaryota</taxon>
        <taxon>Metazoa</taxon>
        <taxon>Chordata</taxon>
        <taxon>Craniata</taxon>
        <taxon>Vertebrata</taxon>
        <taxon>Euteleostomi</taxon>
        <taxon>Mammalia</taxon>
        <taxon>Eutheria</taxon>
        <taxon>Euarchontoglires</taxon>
        <taxon>Glires</taxon>
        <taxon>Rodentia</taxon>
        <taxon>Sciuromorpha</taxon>
        <taxon>Sciuridae</taxon>
        <taxon>Xerinae</taxon>
        <taxon>Marmotini</taxon>
        <taxon>Marmota</taxon>
    </lineage>
</organism>
<keyword evidence="3" id="KW-1185">Reference proteome</keyword>
<sequence>MAGAVNCINAVCSGSLGNAELTWIWGVQSGPLRTHTPSPDRLHPSSSSPASRDSALTIPLK</sequence>
<name>A0A5E4BTL1_MARMO</name>
<protein>
    <submittedName>
        <fullName evidence="2">Uncharacterized protein</fullName>
    </submittedName>
</protein>
<comment type="caution">
    <text evidence="2">The sequence shown here is derived from an EMBL/GenBank/DDBJ whole genome shotgun (WGS) entry which is preliminary data.</text>
</comment>
<dbReference type="Proteomes" id="UP000335636">
    <property type="component" value="Unassembled WGS sequence"/>
</dbReference>
<evidence type="ECO:0000313" key="3">
    <source>
        <dbReference type="Proteomes" id="UP000335636"/>
    </source>
</evidence>
<evidence type="ECO:0000256" key="1">
    <source>
        <dbReference type="SAM" id="MobiDB-lite"/>
    </source>
</evidence>
<dbReference type="AlphaFoldDB" id="A0A5E4BTL1"/>
<gene>
    <name evidence="2" type="ORF">MONAX_5E024645</name>
</gene>
<accession>A0A5E4BTL1</accession>
<feature type="compositionally biased region" description="Low complexity" evidence="1">
    <location>
        <begin position="44"/>
        <end position="61"/>
    </location>
</feature>